<proteinExistence type="predicted"/>
<reference evidence="2" key="1">
    <citation type="journal article" date="2019" name="Int. J. Syst. Evol. Microbiol.">
        <title>The Global Catalogue of Microorganisms (GCM) 10K type strain sequencing project: providing services to taxonomists for standard genome sequencing and annotation.</title>
        <authorList>
            <consortium name="The Broad Institute Genomics Platform"/>
            <consortium name="The Broad Institute Genome Sequencing Center for Infectious Disease"/>
            <person name="Wu L."/>
            <person name="Ma J."/>
        </authorList>
    </citation>
    <scope>NUCLEOTIDE SEQUENCE [LARGE SCALE GENOMIC DNA]</scope>
    <source>
        <strain evidence="2">KACC 12597</strain>
    </source>
</reference>
<comment type="caution">
    <text evidence="1">The sequence shown here is derived from an EMBL/GenBank/DDBJ whole genome shotgun (WGS) entry which is preliminary data.</text>
</comment>
<dbReference type="RefSeq" id="WP_386028588.1">
    <property type="nucleotide sequence ID" value="NZ_JBHUHX010000053.1"/>
</dbReference>
<dbReference type="Proteomes" id="UP001597337">
    <property type="component" value="Unassembled WGS sequence"/>
</dbReference>
<name>A0ABW4YDI7_9GAMM</name>
<organism evidence="1 2">
    <name type="scientific">Thiorhodococcus fuscus</name>
    <dbReference type="NCBI Taxonomy" id="527200"/>
    <lineage>
        <taxon>Bacteria</taxon>
        <taxon>Pseudomonadati</taxon>
        <taxon>Pseudomonadota</taxon>
        <taxon>Gammaproteobacteria</taxon>
        <taxon>Chromatiales</taxon>
        <taxon>Chromatiaceae</taxon>
        <taxon>Thiorhodococcus</taxon>
    </lineage>
</organism>
<accession>A0ABW4YDI7</accession>
<evidence type="ECO:0000313" key="1">
    <source>
        <dbReference type="EMBL" id="MFD2113751.1"/>
    </source>
</evidence>
<evidence type="ECO:0000313" key="2">
    <source>
        <dbReference type="Proteomes" id="UP001597337"/>
    </source>
</evidence>
<gene>
    <name evidence="1" type="ORF">ACFSJC_18030</name>
</gene>
<dbReference type="EMBL" id="JBHUHX010000053">
    <property type="protein sequence ID" value="MFD2113751.1"/>
    <property type="molecule type" value="Genomic_DNA"/>
</dbReference>
<dbReference type="PIRSF" id="PIRSF009151">
    <property type="entry name" value="DUF779"/>
    <property type="match status" value="1"/>
</dbReference>
<dbReference type="InterPro" id="IPR008497">
    <property type="entry name" value="DUF779"/>
</dbReference>
<sequence>MPEPTPRVVATEATLELIERLKGMHGELMFHQSGGCCDGSAPMCWPAGEFRTGASDVKLGEIGGCPFWMSESQFEYWQHTQLIIDVVPGRGGMFSLEGPEGVRFLTRSRLFTDEEWAGVAPVEHGGDA</sequence>
<keyword evidence="2" id="KW-1185">Reference proteome</keyword>
<dbReference type="Pfam" id="PF05610">
    <property type="entry name" value="DUF779"/>
    <property type="match status" value="1"/>
</dbReference>
<protein>
    <submittedName>
        <fullName evidence="1">DUF779 domain-containing protein</fullName>
    </submittedName>
</protein>